<proteinExistence type="predicted"/>
<dbReference type="Gene3D" id="2.40.10.480">
    <property type="match status" value="1"/>
</dbReference>
<dbReference type="InterPro" id="IPR015943">
    <property type="entry name" value="WD40/YVTN_repeat-like_dom_sf"/>
</dbReference>
<dbReference type="Proteomes" id="UP000011593">
    <property type="component" value="Unassembled WGS sequence"/>
</dbReference>
<evidence type="ECO:0000313" key="2">
    <source>
        <dbReference type="EMBL" id="ELY74865.1"/>
    </source>
</evidence>
<dbReference type="AlphaFoldDB" id="L9YL00"/>
<evidence type="ECO:0000259" key="1">
    <source>
        <dbReference type="Pfam" id="PF13360"/>
    </source>
</evidence>
<feature type="domain" description="Pyrrolo-quinoline quinone repeat" evidence="1">
    <location>
        <begin position="3"/>
        <end position="98"/>
    </location>
</feature>
<dbReference type="Pfam" id="PF13360">
    <property type="entry name" value="PQQ_2"/>
    <property type="match status" value="2"/>
</dbReference>
<reference evidence="2 3" key="1">
    <citation type="journal article" date="2014" name="PLoS Genet.">
        <title>Phylogenetically driven sequencing of extremely halophilic archaea reveals strategies for static and dynamic osmo-response.</title>
        <authorList>
            <person name="Becker E.A."/>
            <person name="Seitzer P.M."/>
            <person name="Tritt A."/>
            <person name="Larsen D."/>
            <person name="Krusor M."/>
            <person name="Yao A.I."/>
            <person name="Wu D."/>
            <person name="Madern D."/>
            <person name="Eisen J.A."/>
            <person name="Darling A.E."/>
            <person name="Facciotti M.T."/>
        </authorList>
    </citation>
    <scope>NUCLEOTIDE SEQUENCE [LARGE SCALE GENOMIC DNA]</scope>
    <source>
        <strain evidence="2 3">DSM 15624</strain>
    </source>
</reference>
<comment type="caution">
    <text evidence="2">The sequence shown here is derived from an EMBL/GenBank/DDBJ whole genome shotgun (WGS) entry which is preliminary data.</text>
</comment>
<dbReference type="EMBL" id="AOIE01000066">
    <property type="protein sequence ID" value="ELY74865.1"/>
    <property type="molecule type" value="Genomic_DNA"/>
</dbReference>
<dbReference type="SMART" id="SM00564">
    <property type="entry name" value="PQQ"/>
    <property type="match status" value="7"/>
</dbReference>
<sequence>MTPVIGNKTAYFGSSAGLLYAVDTETGTESWYADVDEPINAVPAVADSTIIVGSGEQYGDAGNVYTFDTSDGTQRWKYDDGRLASIMAVNDGTAYFGTGEQGEVHAVDVDSGTKEWKFDTGETIVGAAVSDGMVFFETLPDEGTIYALSADDGAVEWKSSINTDTRVPTVGDETVYVSANSDRFGSDLYALQASDGTVSWTTSLESRIDSYPVLANDTLYAAASDTLYAIDTDNGDPIWNYETGREYVNGTYSVGVTDNTVYFILSLEPGPPEAILYALKPDGTERWTAELEHGNIFATAPADGKLYLASSDGTLYKLS</sequence>
<protein>
    <submittedName>
        <fullName evidence="2">Cell surface protein/ lipoprotein</fullName>
    </submittedName>
</protein>
<dbReference type="Gene3D" id="2.40.128.630">
    <property type="match status" value="1"/>
</dbReference>
<evidence type="ECO:0000313" key="3">
    <source>
        <dbReference type="Proteomes" id="UP000011593"/>
    </source>
</evidence>
<dbReference type="PANTHER" id="PTHR34512:SF30">
    <property type="entry name" value="OUTER MEMBRANE PROTEIN ASSEMBLY FACTOR BAMB"/>
    <property type="match status" value="1"/>
</dbReference>
<feature type="domain" description="Pyrrolo-quinoline quinone repeat" evidence="1">
    <location>
        <begin position="142"/>
        <end position="263"/>
    </location>
</feature>
<gene>
    <name evidence="2" type="ORF">C488_10448</name>
</gene>
<dbReference type="InterPro" id="IPR002372">
    <property type="entry name" value="PQQ_rpt_dom"/>
</dbReference>
<dbReference type="SUPFAM" id="SSF50998">
    <property type="entry name" value="Quinoprotein alcohol dehydrogenase-like"/>
    <property type="match status" value="2"/>
</dbReference>
<dbReference type="Gene3D" id="2.130.10.10">
    <property type="entry name" value="YVTN repeat-like/Quinoprotein amine dehydrogenase"/>
    <property type="match status" value="1"/>
</dbReference>
<accession>L9YL00</accession>
<keyword evidence="2" id="KW-0449">Lipoprotein</keyword>
<dbReference type="InterPro" id="IPR018391">
    <property type="entry name" value="PQQ_b-propeller_rpt"/>
</dbReference>
<dbReference type="InterPro" id="IPR011047">
    <property type="entry name" value="Quinoprotein_ADH-like_sf"/>
</dbReference>
<keyword evidence="3" id="KW-1185">Reference proteome</keyword>
<dbReference type="PANTHER" id="PTHR34512">
    <property type="entry name" value="CELL SURFACE PROTEIN"/>
    <property type="match status" value="1"/>
</dbReference>
<organism evidence="2 3">
    <name type="scientific">Natrinema pellirubrum (strain DSM 15624 / CIP 106293 / JCM 10476 / NCIMB 786 / 157)</name>
    <dbReference type="NCBI Taxonomy" id="797303"/>
    <lineage>
        <taxon>Archaea</taxon>
        <taxon>Methanobacteriati</taxon>
        <taxon>Methanobacteriota</taxon>
        <taxon>Stenosarchaea group</taxon>
        <taxon>Halobacteria</taxon>
        <taxon>Halobacteriales</taxon>
        <taxon>Natrialbaceae</taxon>
        <taxon>Natrinema</taxon>
    </lineage>
</organism>
<name>L9YL00_NATP1</name>